<name>X1BVW5_9ZZZZ</name>
<evidence type="ECO:0000313" key="1">
    <source>
        <dbReference type="EMBL" id="GAG99899.1"/>
    </source>
</evidence>
<accession>X1BVW5</accession>
<reference evidence="1" key="1">
    <citation type="journal article" date="2014" name="Front. Microbiol.">
        <title>High frequency of phylogenetically diverse reductive dehalogenase-homologous genes in deep subseafloor sedimentary metagenomes.</title>
        <authorList>
            <person name="Kawai M."/>
            <person name="Futagami T."/>
            <person name="Toyoda A."/>
            <person name="Takaki Y."/>
            <person name="Nishi S."/>
            <person name="Hori S."/>
            <person name="Arai W."/>
            <person name="Tsubouchi T."/>
            <person name="Morono Y."/>
            <person name="Uchiyama I."/>
            <person name="Ito T."/>
            <person name="Fujiyama A."/>
            <person name="Inagaki F."/>
            <person name="Takami H."/>
        </authorList>
    </citation>
    <scope>NUCLEOTIDE SEQUENCE</scope>
    <source>
        <strain evidence="1">Expedition CK06-06</strain>
    </source>
</reference>
<gene>
    <name evidence="1" type="ORF">S01H4_45534</name>
</gene>
<proteinExistence type="predicted"/>
<feature type="non-terminal residue" evidence="1">
    <location>
        <position position="183"/>
    </location>
</feature>
<sequence>MATTTFVTDISAEGESCLDNLNAVFLSNAEELVEVQATRLVDDELNTAAENWTLEELNNFFEDLEDEDDQGEDEDGDLEFSPGYLSADQTFTAMVSYGFIPGDSGDLEAYRELYHDPESLEGNVNTMRNFQVLKQYDFIPSSLSLSDFNKLGRTGLIIRGFEYSIPNPPALDYEIVWDDEYYD</sequence>
<protein>
    <submittedName>
        <fullName evidence="1">Uncharacterized protein</fullName>
    </submittedName>
</protein>
<organism evidence="1">
    <name type="scientific">marine sediment metagenome</name>
    <dbReference type="NCBI Taxonomy" id="412755"/>
    <lineage>
        <taxon>unclassified sequences</taxon>
        <taxon>metagenomes</taxon>
        <taxon>ecological metagenomes</taxon>
    </lineage>
</organism>
<dbReference type="AlphaFoldDB" id="X1BVW5"/>
<dbReference type="EMBL" id="BART01025356">
    <property type="protein sequence ID" value="GAG99899.1"/>
    <property type="molecule type" value="Genomic_DNA"/>
</dbReference>
<comment type="caution">
    <text evidence="1">The sequence shown here is derived from an EMBL/GenBank/DDBJ whole genome shotgun (WGS) entry which is preliminary data.</text>
</comment>